<proteinExistence type="predicted"/>
<evidence type="ECO:0000313" key="2">
    <source>
        <dbReference type="Proteomes" id="UP000178099"/>
    </source>
</evidence>
<accession>A0A1G2DDH9</accession>
<dbReference type="InterPro" id="IPR024078">
    <property type="entry name" value="LmbE-like_dom_sf"/>
</dbReference>
<reference evidence="1 2" key="1">
    <citation type="journal article" date="2016" name="Nat. Commun.">
        <title>Thousands of microbial genomes shed light on interconnected biogeochemical processes in an aquifer system.</title>
        <authorList>
            <person name="Anantharaman K."/>
            <person name="Brown C.T."/>
            <person name="Hug L.A."/>
            <person name="Sharon I."/>
            <person name="Castelle C.J."/>
            <person name="Probst A.J."/>
            <person name="Thomas B.C."/>
            <person name="Singh A."/>
            <person name="Wilkins M.J."/>
            <person name="Karaoz U."/>
            <person name="Brodie E.L."/>
            <person name="Williams K.H."/>
            <person name="Hubbard S.S."/>
            <person name="Banfield J.F."/>
        </authorList>
    </citation>
    <scope>NUCLEOTIDE SEQUENCE [LARGE SCALE GENOMIC DNA]</scope>
</reference>
<name>A0A1G2DDH9_9BACT</name>
<dbReference type="Proteomes" id="UP000178099">
    <property type="component" value="Unassembled WGS sequence"/>
</dbReference>
<dbReference type="PANTHER" id="PTHR12993:SF11">
    <property type="entry name" value="N-ACETYLGLUCOSAMINYL-PHOSPHATIDYLINOSITOL DE-N-ACETYLASE"/>
    <property type="match status" value="1"/>
</dbReference>
<dbReference type="PANTHER" id="PTHR12993">
    <property type="entry name" value="N-ACETYLGLUCOSAMINYL-PHOSPHATIDYLINOSITOL DE-N-ACETYLASE-RELATED"/>
    <property type="match status" value="1"/>
</dbReference>
<dbReference type="Pfam" id="PF02585">
    <property type="entry name" value="PIG-L"/>
    <property type="match status" value="1"/>
</dbReference>
<evidence type="ECO:0008006" key="3">
    <source>
        <dbReference type="Google" id="ProtNLM"/>
    </source>
</evidence>
<dbReference type="AlphaFoldDB" id="A0A1G2DDH9"/>
<comment type="caution">
    <text evidence="1">The sequence shown here is derived from an EMBL/GenBank/DDBJ whole genome shotgun (WGS) entry which is preliminary data.</text>
</comment>
<dbReference type="InterPro" id="IPR003737">
    <property type="entry name" value="GlcNAc_PI_deacetylase-related"/>
</dbReference>
<dbReference type="Gene3D" id="3.40.50.10320">
    <property type="entry name" value="LmbE-like"/>
    <property type="match status" value="1"/>
</dbReference>
<dbReference type="GO" id="GO:0016811">
    <property type="term" value="F:hydrolase activity, acting on carbon-nitrogen (but not peptide) bonds, in linear amides"/>
    <property type="evidence" value="ECO:0007669"/>
    <property type="project" value="TreeGrafter"/>
</dbReference>
<organism evidence="1 2">
    <name type="scientific">Candidatus Lloydbacteria bacterium RIFCSPHIGHO2_02_FULL_51_22</name>
    <dbReference type="NCBI Taxonomy" id="1798663"/>
    <lineage>
        <taxon>Bacteria</taxon>
        <taxon>Candidatus Lloydiibacteriota</taxon>
    </lineage>
</organism>
<evidence type="ECO:0000313" key="1">
    <source>
        <dbReference type="EMBL" id="OGZ11689.1"/>
    </source>
</evidence>
<protein>
    <recommendedName>
        <fullName evidence="3">GlcNAc-PI de-N-acetylase</fullName>
    </recommendedName>
</protein>
<gene>
    <name evidence="1" type="ORF">A3D67_03320</name>
</gene>
<sequence>MKILVVTAHPDDFETGMGGLALRLTQAGHTIISIVMTAGTDVKDTLVRIGESKSAHAFLGVIPVFAPFFIRQLWVNEDSRNTFRTMMEKISPNAVFAMWGMDIHQDHRAVSILTIEPCLQKGIHTELFAMEVCSRPGVPQSLGFAPTHYCDITGAAVATKREMLACHKSQGFDSIRVAHEEMERNRGTECGVRYAEAFVRLTRCGELHPELAKFLIPSPYKLPRMMGIDAKP</sequence>
<dbReference type="EMBL" id="MHLN01000016">
    <property type="protein sequence ID" value="OGZ11689.1"/>
    <property type="molecule type" value="Genomic_DNA"/>
</dbReference>
<dbReference type="SUPFAM" id="SSF102588">
    <property type="entry name" value="LmbE-like"/>
    <property type="match status" value="1"/>
</dbReference>